<name>A0A371HRI2_MUCPR</name>
<dbReference type="Proteomes" id="UP000257109">
    <property type="component" value="Unassembled WGS sequence"/>
</dbReference>
<feature type="region of interest" description="Disordered" evidence="1">
    <location>
        <begin position="36"/>
        <end position="56"/>
    </location>
</feature>
<gene>
    <name evidence="2" type="ORF">CR513_10791</name>
</gene>
<protein>
    <submittedName>
        <fullName evidence="2">Uncharacterized protein</fullName>
    </submittedName>
</protein>
<accession>A0A371HRI2</accession>
<feature type="non-terminal residue" evidence="2">
    <location>
        <position position="1"/>
    </location>
</feature>
<reference evidence="2" key="1">
    <citation type="submission" date="2018-05" db="EMBL/GenBank/DDBJ databases">
        <title>Draft genome of Mucuna pruriens seed.</title>
        <authorList>
            <person name="Nnadi N.E."/>
            <person name="Vos R."/>
            <person name="Hasami M.H."/>
            <person name="Devisetty U.K."/>
            <person name="Aguiy J.C."/>
        </authorList>
    </citation>
    <scope>NUCLEOTIDE SEQUENCE [LARGE SCALE GENOMIC DNA]</scope>
    <source>
        <strain evidence="2">JCA_2017</strain>
    </source>
</reference>
<evidence type="ECO:0000313" key="3">
    <source>
        <dbReference type="Proteomes" id="UP000257109"/>
    </source>
</evidence>
<dbReference type="EMBL" id="QJKJ01001889">
    <property type="protein sequence ID" value="RDY05393.1"/>
    <property type="molecule type" value="Genomic_DNA"/>
</dbReference>
<evidence type="ECO:0000313" key="2">
    <source>
        <dbReference type="EMBL" id="RDY05393.1"/>
    </source>
</evidence>
<evidence type="ECO:0000256" key="1">
    <source>
        <dbReference type="SAM" id="MobiDB-lite"/>
    </source>
</evidence>
<dbReference type="AlphaFoldDB" id="A0A371HRI2"/>
<organism evidence="2 3">
    <name type="scientific">Mucuna pruriens</name>
    <name type="common">Velvet bean</name>
    <name type="synonym">Dolichos pruriens</name>
    <dbReference type="NCBI Taxonomy" id="157652"/>
    <lineage>
        <taxon>Eukaryota</taxon>
        <taxon>Viridiplantae</taxon>
        <taxon>Streptophyta</taxon>
        <taxon>Embryophyta</taxon>
        <taxon>Tracheophyta</taxon>
        <taxon>Spermatophyta</taxon>
        <taxon>Magnoliopsida</taxon>
        <taxon>eudicotyledons</taxon>
        <taxon>Gunneridae</taxon>
        <taxon>Pentapetalae</taxon>
        <taxon>rosids</taxon>
        <taxon>fabids</taxon>
        <taxon>Fabales</taxon>
        <taxon>Fabaceae</taxon>
        <taxon>Papilionoideae</taxon>
        <taxon>50 kb inversion clade</taxon>
        <taxon>NPAAA clade</taxon>
        <taxon>indigoferoid/millettioid clade</taxon>
        <taxon>Phaseoleae</taxon>
        <taxon>Mucuna</taxon>
    </lineage>
</organism>
<sequence length="67" mass="7543">MVFYGPSTIFGEGNAPKLLSGSEILKQLDDINVTSESNLESNIKGKRNREEDGPKQWKKKSIFFNLP</sequence>
<keyword evidence="3" id="KW-1185">Reference proteome</keyword>
<proteinExistence type="predicted"/>
<comment type="caution">
    <text evidence="2">The sequence shown here is derived from an EMBL/GenBank/DDBJ whole genome shotgun (WGS) entry which is preliminary data.</text>
</comment>